<evidence type="ECO:0000313" key="6">
    <source>
        <dbReference type="EMBL" id="KAH8500415.1"/>
    </source>
</evidence>
<keyword evidence="4" id="KW-0812">Transmembrane</keyword>
<comment type="subcellular location">
    <subcellularLocation>
        <location evidence="1">Cell membrane</location>
        <topology evidence="1">Multi-pass membrane protein</topology>
    </subcellularLocation>
</comment>
<evidence type="ECO:0000256" key="2">
    <source>
        <dbReference type="ARBA" id="ARBA00008440"/>
    </source>
</evidence>
<feature type="transmembrane region" description="Helical" evidence="4">
    <location>
        <begin position="48"/>
        <end position="72"/>
    </location>
</feature>
<name>A0A8T2Y5P2_POPDE</name>
<keyword evidence="7" id="KW-1185">Reference proteome</keyword>
<dbReference type="AlphaFoldDB" id="A0A8T2Y5P2"/>
<evidence type="ECO:0000256" key="3">
    <source>
        <dbReference type="SAM" id="MobiDB-lite"/>
    </source>
</evidence>
<keyword evidence="4" id="KW-1133">Transmembrane helix</keyword>
<dbReference type="InterPro" id="IPR003855">
    <property type="entry name" value="K+_transporter"/>
</dbReference>
<evidence type="ECO:0000256" key="4">
    <source>
        <dbReference type="SAM" id="Phobius"/>
    </source>
</evidence>
<evidence type="ECO:0000256" key="1">
    <source>
        <dbReference type="ARBA" id="ARBA00004651"/>
    </source>
</evidence>
<organism evidence="6 7">
    <name type="scientific">Populus deltoides</name>
    <name type="common">Eastern poplar</name>
    <name type="synonym">Eastern cottonwood</name>
    <dbReference type="NCBI Taxonomy" id="3696"/>
    <lineage>
        <taxon>Eukaryota</taxon>
        <taxon>Viridiplantae</taxon>
        <taxon>Streptophyta</taxon>
        <taxon>Embryophyta</taxon>
        <taxon>Tracheophyta</taxon>
        <taxon>Spermatophyta</taxon>
        <taxon>Magnoliopsida</taxon>
        <taxon>eudicotyledons</taxon>
        <taxon>Gunneridae</taxon>
        <taxon>Pentapetalae</taxon>
        <taxon>rosids</taxon>
        <taxon>fabids</taxon>
        <taxon>Malpighiales</taxon>
        <taxon>Salicaceae</taxon>
        <taxon>Saliceae</taxon>
        <taxon>Populus</taxon>
    </lineage>
</organism>
<gene>
    <name evidence="6" type="ORF">H0E87_015608</name>
</gene>
<keyword evidence="4" id="KW-0472">Membrane</keyword>
<dbReference type="GO" id="GO:0015079">
    <property type="term" value="F:potassium ion transmembrane transporter activity"/>
    <property type="evidence" value="ECO:0007669"/>
    <property type="project" value="InterPro"/>
</dbReference>
<feature type="region of interest" description="Disordered" evidence="3">
    <location>
        <begin position="271"/>
        <end position="290"/>
    </location>
</feature>
<reference evidence="6" key="1">
    <citation type="journal article" date="2021" name="J. Hered.">
        <title>Genome Assembly of Salicaceae Populus deltoides (Eastern Cottonwood) I-69 Based on Nanopore Sequencing and Hi-C Technologies.</title>
        <authorList>
            <person name="Bai S."/>
            <person name="Wu H."/>
            <person name="Zhang J."/>
            <person name="Pan Z."/>
            <person name="Zhao W."/>
            <person name="Li Z."/>
            <person name="Tong C."/>
        </authorList>
    </citation>
    <scope>NUCLEOTIDE SEQUENCE</scope>
    <source>
        <tissue evidence="6">Leaf</tissue>
    </source>
</reference>
<feature type="transmembrane region" description="Helical" evidence="4">
    <location>
        <begin position="131"/>
        <end position="151"/>
    </location>
</feature>
<evidence type="ECO:0000313" key="7">
    <source>
        <dbReference type="Proteomes" id="UP000807159"/>
    </source>
</evidence>
<dbReference type="GO" id="GO:0005886">
    <property type="term" value="C:plasma membrane"/>
    <property type="evidence" value="ECO:0007669"/>
    <property type="project" value="UniProtKB-SubCell"/>
</dbReference>
<comment type="caution">
    <text evidence="6">The sequence shown here is derived from an EMBL/GenBank/DDBJ whole genome shotgun (WGS) entry which is preliminary data.</text>
</comment>
<dbReference type="PANTHER" id="PTHR30540">
    <property type="entry name" value="OSMOTIC STRESS POTASSIUM TRANSPORTER"/>
    <property type="match status" value="1"/>
</dbReference>
<feature type="region of interest" description="Disordered" evidence="3">
    <location>
        <begin position="300"/>
        <end position="320"/>
    </location>
</feature>
<dbReference type="Proteomes" id="UP000807159">
    <property type="component" value="Chromosome 8"/>
</dbReference>
<feature type="transmembrane region" description="Helical" evidence="4">
    <location>
        <begin position="84"/>
        <end position="106"/>
    </location>
</feature>
<dbReference type="PANTHER" id="PTHR30540:SF4">
    <property type="entry name" value="POTASSIUM TRANSPORTER 12-RELATED"/>
    <property type="match status" value="1"/>
</dbReference>
<feature type="transmembrane region" description="Helical" evidence="4">
    <location>
        <begin position="205"/>
        <end position="223"/>
    </location>
</feature>
<feature type="domain" description="K+ potassium transporter integral membrane" evidence="5">
    <location>
        <begin position="44"/>
        <end position="212"/>
    </location>
</feature>
<feature type="compositionally biased region" description="Basic and acidic residues" evidence="3">
    <location>
        <begin position="271"/>
        <end position="280"/>
    </location>
</feature>
<accession>A0A8T2Y5P2</accession>
<dbReference type="Pfam" id="PF02705">
    <property type="entry name" value="K_trans"/>
    <property type="match status" value="1"/>
</dbReference>
<proteinExistence type="inferred from homology"/>
<dbReference type="EMBL" id="JACEGQ020000008">
    <property type="protein sequence ID" value="KAH8500415.1"/>
    <property type="molecule type" value="Genomic_DNA"/>
</dbReference>
<protein>
    <recommendedName>
        <fullName evidence="5">K+ potassium transporter integral membrane domain-containing protein</fullName>
    </recommendedName>
</protein>
<comment type="similarity">
    <text evidence="2">Belongs to the HAK/KUP transporter (TC 2.A.72.3) family.</text>
</comment>
<sequence length="402" mass="44629">MSAVSGLQGEIPWFGTSQNARKDNKFYTNLMLLQWIHMQQLMNVVTKITIISLVLSIDAVVVVSIIILVGLFSIQQFGTGKVGFLFAPVLGLWFFSLGSIGIYNLVKHDISVIKALNPAYIYFFFKKNSGAAWSALGGCVLCITGAEAMFADLGHFSVESIQIAFTCVVFPCLLLAYMGQASYLMKYPDSASRIFYDSIPGIAEVGVMIVSTTLVTLVMLLIWKTNLFLALCFPKVDHHVFEQLLVKSLEKFLRREAQDLAMESNLNEHFDDSVSERSRDSGAAGGDGTEELRVPLMHDHRLEDPRTSIPEDTSSSLPASVMSLDEDPGLEYELSALREAMDSGFTYLLAHGDVRAKKNSLFFKKLVINYLYAFLRNNCRAGAANMSVPHMNIMQVAMTYMV</sequence>
<evidence type="ECO:0000259" key="5">
    <source>
        <dbReference type="Pfam" id="PF02705"/>
    </source>
</evidence>
<feature type="transmembrane region" description="Helical" evidence="4">
    <location>
        <begin position="163"/>
        <end position="185"/>
    </location>
</feature>
<dbReference type="InterPro" id="IPR053951">
    <property type="entry name" value="K_trans_N"/>
</dbReference>